<dbReference type="OMA" id="LRYALPM"/>
<evidence type="ECO:0000256" key="4">
    <source>
        <dbReference type="ARBA" id="ARBA00022692"/>
    </source>
</evidence>
<evidence type="ECO:0000256" key="2">
    <source>
        <dbReference type="ARBA" id="ARBA00022448"/>
    </source>
</evidence>
<dbReference type="AlphaFoldDB" id="A0A1B8NXU0"/>
<keyword evidence="2" id="KW-0813">Transport</keyword>
<dbReference type="PANTHER" id="PTHR36838">
    <property type="entry name" value="AUXIN EFFLUX CARRIER FAMILY PROTEIN"/>
    <property type="match status" value="1"/>
</dbReference>
<dbReference type="Pfam" id="PF03547">
    <property type="entry name" value="Mem_trans"/>
    <property type="match status" value="1"/>
</dbReference>
<feature type="transmembrane region" description="Helical" evidence="7">
    <location>
        <begin position="288"/>
        <end position="308"/>
    </location>
</feature>
<feature type="transmembrane region" description="Helical" evidence="7">
    <location>
        <begin position="199"/>
        <end position="219"/>
    </location>
</feature>
<dbReference type="GeneID" id="91011367"/>
<proteinExistence type="predicted"/>
<feature type="transmembrane region" description="Helical" evidence="7">
    <location>
        <begin position="231"/>
        <end position="250"/>
    </location>
</feature>
<sequence length="319" mass="33725">MLDILAITTPIFLLIGFGYLTVAGRIISREQLQGVGIFVMYCALPALIIRALTQNALAEVFNPHYLLAYGVGSLAVFGLGLAISLKVRRHPLGTSAILSLGMSASNSGFIGYPVASMVLGPPAAIFLALCMVIENLLIIPLALILAELGHQTGNDLHKTLRRTFLNLTRNPVLIGLLIGVLLASINIPLPQPFTKAIDMLASAAGPAALFVIGGTLHGLRVNGMAQDLGQLAIGKLVLHPLAVFGMFLLLPDLDPTLLTGALLFASAPMISVYPLFGQRYGLDGVTTAALMVCTLSYFVTISLVLWLMRHSGLFALSSG</sequence>
<feature type="transmembrane region" description="Helical" evidence="7">
    <location>
        <begin position="92"/>
        <end position="112"/>
    </location>
</feature>
<evidence type="ECO:0000256" key="1">
    <source>
        <dbReference type="ARBA" id="ARBA00004141"/>
    </source>
</evidence>
<evidence type="ECO:0000313" key="9">
    <source>
        <dbReference type="Proteomes" id="UP000092504"/>
    </source>
</evidence>
<keyword evidence="5 7" id="KW-1133">Transmembrane helix</keyword>
<protein>
    <submittedName>
        <fullName evidence="8">Membrane transport protein</fullName>
    </submittedName>
</protein>
<dbReference type="RefSeq" id="WP_013333721.1">
    <property type="nucleotide sequence ID" value="NZ_CP087224.1"/>
</dbReference>
<dbReference type="PANTHER" id="PTHR36838:SF3">
    <property type="entry name" value="TRANSPORTER AUXIN EFFLUX CARRIER EC FAMILY"/>
    <property type="match status" value="1"/>
</dbReference>
<evidence type="ECO:0000256" key="6">
    <source>
        <dbReference type="ARBA" id="ARBA00023136"/>
    </source>
</evidence>
<feature type="transmembrane region" description="Helical" evidence="7">
    <location>
        <begin position="65"/>
        <end position="85"/>
    </location>
</feature>
<feature type="transmembrane region" description="Helical" evidence="7">
    <location>
        <begin position="256"/>
        <end position="276"/>
    </location>
</feature>
<comment type="caution">
    <text evidence="8">The sequence shown here is derived from an EMBL/GenBank/DDBJ whole genome shotgun (WGS) entry which is preliminary data.</text>
</comment>
<dbReference type="GO" id="GO:0016020">
    <property type="term" value="C:membrane"/>
    <property type="evidence" value="ECO:0007669"/>
    <property type="project" value="UniProtKB-SubCell"/>
</dbReference>
<dbReference type="Proteomes" id="UP000092504">
    <property type="component" value="Unassembled WGS sequence"/>
</dbReference>
<reference evidence="8 9" key="1">
    <citation type="submission" date="2016-06" db="EMBL/GenBank/DDBJ databases">
        <title>Genome sequence of halotolerant plant growth promoting strain of Halomonas elongata HEK1 isolated from salterns of Rann of Kutch, Gujarat, India.</title>
        <authorList>
            <person name="Gaba S."/>
            <person name="Singh R.N."/>
            <person name="Abrol S."/>
            <person name="Kaushik R."/>
            <person name="Saxena A.K."/>
        </authorList>
    </citation>
    <scope>NUCLEOTIDE SEQUENCE [LARGE SCALE GENOMIC DNA]</scope>
    <source>
        <strain evidence="8 9">HEK1</strain>
    </source>
</reference>
<evidence type="ECO:0000313" key="8">
    <source>
        <dbReference type="EMBL" id="OBX34788.1"/>
    </source>
</evidence>
<feature type="transmembrane region" description="Helical" evidence="7">
    <location>
        <begin position="6"/>
        <end position="27"/>
    </location>
</feature>
<dbReference type="GO" id="GO:0055085">
    <property type="term" value="P:transmembrane transport"/>
    <property type="evidence" value="ECO:0007669"/>
    <property type="project" value="InterPro"/>
</dbReference>
<gene>
    <name evidence="8" type="ORF">A8U91_03848</name>
</gene>
<comment type="subcellular location">
    <subcellularLocation>
        <location evidence="1">Membrane</location>
        <topology evidence="1">Multi-pass membrane protein</topology>
    </subcellularLocation>
</comment>
<keyword evidence="4 7" id="KW-0812">Transmembrane</keyword>
<accession>A0A1B8NXU0</accession>
<keyword evidence="6 7" id="KW-0472">Membrane</keyword>
<evidence type="ECO:0000256" key="7">
    <source>
        <dbReference type="SAM" id="Phobius"/>
    </source>
</evidence>
<dbReference type="PATRIC" id="fig|2746.7.peg.3963"/>
<feature type="transmembrane region" description="Helical" evidence="7">
    <location>
        <begin position="167"/>
        <end position="187"/>
    </location>
</feature>
<evidence type="ECO:0000256" key="5">
    <source>
        <dbReference type="ARBA" id="ARBA00022989"/>
    </source>
</evidence>
<keyword evidence="3" id="KW-1003">Cell membrane</keyword>
<dbReference type="InterPro" id="IPR004776">
    <property type="entry name" value="Mem_transp_PIN-like"/>
</dbReference>
<evidence type="ECO:0000256" key="3">
    <source>
        <dbReference type="ARBA" id="ARBA00022475"/>
    </source>
</evidence>
<organism evidence="8 9">
    <name type="scientific">Halomonas elongata</name>
    <dbReference type="NCBI Taxonomy" id="2746"/>
    <lineage>
        <taxon>Bacteria</taxon>
        <taxon>Pseudomonadati</taxon>
        <taxon>Pseudomonadota</taxon>
        <taxon>Gammaproteobacteria</taxon>
        <taxon>Oceanospirillales</taxon>
        <taxon>Halomonadaceae</taxon>
        <taxon>Halomonas</taxon>
    </lineage>
</organism>
<name>A0A1B8NXU0_HALEL</name>
<feature type="transmembrane region" description="Helical" evidence="7">
    <location>
        <begin position="124"/>
        <end position="146"/>
    </location>
</feature>
<dbReference type="EMBL" id="MAJD01000002">
    <property type="protein sequence ID" value="OBX34788.1"/>
    <property type="molecule type" value="Genomic_DNA"/>
</dbReference>
<feature type="transmembrane region" description="Helical" evidence="7">
    <location>
        <begin position="34"/>
        <end position="53"/>
    </location>
</feature>